<dbReference type="InterPro" id="IPR005754">
    <property type="entry name" value="Sortase"/>
</dbReference>
<feature type="compositionally biased region" description="Low complexity" evidence="2">
    <location>
        <begin position="87"/>
        <end position="129"/>
    </location>
</feature>
<dbReference type="Gene3D" id="2.40.260.10">
    <property type="entry name" value="Sortase"/>
    <property type="match status" value="1"/>
</dbReference>
<feature type="region of interest" description="Disordered" evidence="2">
    <location>
        <begin position="69"/>
        <end position="129"/>
    </location>
</feature>
<organism evidence="3">
    <name type="scientific">uncultured Thermomicrobiales bacterium</name>
    <dbReference type="NCBI Taxonomy" id="1645740"/>
    <lineage>
        <taxon>Bacteria</taxon>
        <taxon>Pseudomonadati</taxon>
        <taxon>Thermomicrobiota</taxon>
        <taxon>Thermomicrobia</taxon>
        <taxon>Thermomicrobiales</taxon>
        <taxon>environmental samples</taxon>
    </lineage>
</organism>
<reference evidence="3" key="1">
    <citation type="submission" date="2020-02" db="EMBL/GenBank/DDBJ databases">
        <authorList>
            <person name="Meier V. D."/>
        </authorList>
    </citation>
    <scope>NUCLEOTIDE SEQUENCE</scope>
    <source>
        <strain evidence="3">AVDCRST_MAG18</strain>
    </source>
</reference>
<dbReference type="GO" id="GO:0016787">
    <property type="term" value="F:hydrolase activity"/>
    <property type="evidence" value="ECO:0007669"/>
    <property type="project" value="UniProtKB-KW"/>
</dbReference>
<dbReference type="SUPFAM" id="SSF63817">
    <property type="entry name" value="Sortase"/>
    <property type="match status" value="1"/>
</dbReference>
<dbReference type="InterPro" id="IPR023365">
    <property type="entry name" value="Sortase_dom-sf"/>
</dbReference>
<dbReference type="AlphaFoldDB" id="A0A6J4V8T3"/>
<dbReference type="InterPro" id="IPR042001">
    <property type="entry name" value="Sortase_F"/>
</dbReference>
<sequence>MKKKVGLSMFTTRRFDRRSSSIAALLLSLTLFLVSCGGSVTPTGVPTATIAPATPTTVAAAPTATSVPATPTALPATPVPAAPDTPSPSVASETAGAPTATVVPPPSATIAPPTATAAPPAATPLPSAGQPTRVKIPIIRVDAAVEYVGLTGDGAMDVPKDYSKTAWYEPGPRPGDQGNAAIAGHVDSKTGKAVFWDLGKLKPGDEVFIAGDDGTERRFVVTGVESYGRTTAPLQQIFGPSTDRRLNLITCDPDSGFDRTKGEYAGNIVVYTNYAP</sequence>
<dbReference type="Pfam" id="PF04203">
    <property type="entry name" value="Sortase"/>
    <property type="match status" value="1"/>
</dbReference>
<evidence type="ECO:0000256" key="2">
    <source>
        <dbReference type="SAM" id="MobiDB-lite"/>
    </source>
</evidence>
<dbReference type="CDD" id="cd05829">
    <property type="entry name" value="Sortase_F"/>
    <property type="match status" value="1"/>
</dbReference>
<dbReference type="EMBL" id="CADCWN010000167">
    <property type="protein sequence ID" value="CAA9572521.1"/>
    <property type="molecule type" value="Genomic_DNA"/>
</dbReference>
<feature type="compositionally biased region" description="Pro residues" evidence="2">
    <location>
        <begin position="77"/>
        <end position="86"/>
    </location>
</feature>
<name>A0A6J4V8T3_9BACT</name>
<accession>A0A6J4V8T3</accession>
<evidence type="ECO:0000313" key="3">
    <source>
        <dbReference type="EMBL" id="CAA9572521.1"/>
    </source>
</evidence>
<proteinExistence type="predicted"/>
<keyword evidence="1" id="KW-0378">Hydrolase</keyword>
<evidence type="ECO:0000256" key="1">
    <source>
        <dbReference type="ARBA" id="ARBA00022801"/>
    </source>
</evidence>
<protein>
    <submittedName>
        <fullName evidence="3">Peptidase C60, sortase A and B</fullName>
    </submittedName>
</protein>
<gene>
    <name evidence="3" type="ORF">AVDCRST_MAG18-2141</name>
</gene>